<keyword evidence="1" id="KW-1133">Transmembrane helix</keyword>
<dbReference type="Proteomes" id="UP000033858">
    <property type="component" value="Unassembled WGS sequence"/>
</dbReference>
<sequence length="126" mass="14370">MTAYVKFLIVWATNSGIIFLANSYYSDSFVLGNAVMTPTMAGILTGFFLTLFARFSKTFSGKFLGNKFKMFGYYFLVNSVGIWLLARLSVITGFGIPSFYWAFYLGFITVIAQWLVRQGFKKFKFN</sequence>
<keyword evidence="1" id="KW-0812">Transmembrane</keyword>
<evidence type="ECO:0000256" key="1">
    <source>
        <dbReference type="SAM" id="Phobius"/>
    </source>
</evidence>
<dbReference type="AlphaFoldDB" id="A0A0G0UA05"/>
<feature type="transmembrane region" description="Helical" evidence="1">
    <location>
        <begin position="31"/>
        <end position="52"/>
    </location>
</feature>
<keyword evidence="1" id="KW-0472">Membrane</keyword>
<evidence type="ECO:0000313" key="2">
    <source>
        <dbReference type="EMBL" id="KKR85834.1"/>
    </source>
</evidence>
<evidence type="ECO:0000313" key="3">
    <source>
        <dbReference type="Proteomes" id="UP000033858"/>
    </source>
</evidence>
<proteinExistence type="predicted"/>
<organism evidence="2 3">
    <name type="scientific">Candidatus Woesebacteria bacterium GW2011_GWB1_41_10</name>
    <dbReference type="NCBI Taxonomy" id="1618577"/>
    <lineage>
        <taxon>Bacteria</taxon>
        <taxon>Candidatus Woeseibacteriota</taxon>
    </lineage>
</organism>
<accession>A0A0G0UA05</accession>
<name>A0A0G0UA05_9BACT</name>
<dbReference type="EMBL" id="LCAE01000031">
    <property type="protein sequence ID" value="KKR85834.1"/>
    <property type="molecule type" value="Genomic_DNA"/>
</dbReference>
<feature type="transmembrane region" description="Helical" evidence="1">
    <location>
        <begin position="98"/>
        <end position="116"/>
    </location>
</feature>
<protein>
    <submittedName>
        <fullName evidence="2">Uncharacterized protein</fullName>
    </submittedName>
</protein>
<gene>
    <name evidence="2" type="ORF">UU32_C0031G0007</name>
</gene>
<reference evidence="2 3" key="1">
    <citation type="journal article" date="2015" name="Nature">
        <title>rRNA introns, odd ribosomes, and small enigmatic genomes across a large radiation of phyla.</title>
        <authorList>
            <person name="Brown C.T."/>
            <person name="Hug L.A."/>
            <person name="Thomas B.C."/>
            <person name="Sharon I."/>
            <person name="Castelle C.J."/>
            <person name="Singh A."/>
            <person name="Wilkins M.J."/>
            <person name="Williams K.H."/>
            <person name="Banfield J.F."/>
        </authorList>
    </citation>
    <scope>NUCLEOTIDE SEQUENCE [LARGE SCALE GENOMIC DNA]</scope>
</reference>
<comment type="caution">
    <text evidence="2">The sequence shown here is derived from an EMBL/GenBank/DDBJ whole genome shotgun (WGS) entry which is preliminary data.</text>
</comment>
<feature type="transmembrane region" description="Helical" evidence="1">
    <location>
        <begin position="73"/>
        <end position="92"/>
    </location>
</feature>
<feature type="transmembrane region" description="Helical" evidence="1">
    <location>
        <begin position="7"/>
        <end position="25"/>
    </location>
</feature>